<reference evidence="2" key="1">
    <citation type="submission" date="2016-03" db="EMBL/GenBank/DDBJ databases">
        <title>Mechanisms controlling the formation of the plant cell surface in tip-growing cells are functionally conserved among land plants.</title>
        <authorList>
            <person name="Honkanen S."/>
            <person name="Jones V.A."/>
            <person name="Morieri G."/>
            <person name="Champion C."/>
            <person name="Hetherington A.J."/>
            <person name="Kelly S."/>
            <person name="Saint-Marcoux D."/>
            <person name="Proust H."/>
            <person name="Prescott H."/>
            <person name="Dolan L."/>
        </authorList>
    </citation>
    <scope>NUCLEOTIDE SEQUENCE [LARGE SCALE GENOMIC DNA]</scope>
    <source>
        <tissue evidence="2">Whole gametophyte</tissue>
    </source>
</reference>
<feature type="region of interest" description="Disordered" evidence="1">
    <location>
        <begin position="1"/>
        <end position="46"/>
    </location>
</feature>
<evidence type="ECO:0000313" key="3">
    <source>
        <dbReference type="Proteomes" id="UP000077202"/>
    </source>
</evidence>
<feature type="compositionally biased region" description="Polar residues" evidence="1">
    <location>
        <begin position="15"/>
        <end position="39"/>
    </location>
</feature>
<evidence type="ECO:0000256" key="1">
    <source>
        <dbReference type="SAM" id="MobiDB-lite"/>
    </source>
</evidence>
<gene>
    <name evidence="2" type="ORF">AXG93_2651s1140</name>
</gene>
<dbReference type="EMBL" id="LVLJ01000591">
    <property type="protein sequence ID" value="OAE33702.1"/>
    <property type="molecule type" value="Genomic_DNA"/>
</dbReference>
<protein>
    <submittedName>
        <fullName evidence="2">Uncharacterized protein</fullName>
    </submittedName>
</protein>
<dbReference type="Proteomes" id="UP000077202">
    <property type="component" value="Unassembled WGS sequence"/>
</dbReference>
<evidence type="ECO:0000313" key="2">
    <source>
        <dbReference type="EMBL" id="OAE33702.1"/>
    </source>
</evidence>
<dbReference type="AlphaFoldDB" id="A0A176WN35"/>
<name>A0A176WN35_MARPO</name>
<organism evidence="2 3">
    <name type="scientific">Marchantia polymorpha subsp. ruderalis</name>
    <dbReference type="NCBI Taxonomy" id="1480154"/>
    <lineage>
        <taxon>Eukaryota</taxon>
        <taxon>Viridiplantae</taxon>
        <taxon>Streptophyta</taxon>
        <taxon>Embryophyta</taxon>
        <taxon>Marchantiophyta</taxon>
        <taxon>Marchantiopsida</taxon>
        <taxon>Marchantiidae</taxon>
        <taxon>Marchantiales</taxon>
        <taxon>Marchantiaceae</taxon>
        <taxon>Marchantia</taxon>
    </lineage>
</organism>
<comment type="caution">
    <text evidence="2">The sequence shown here is derived from an EMBL/GenBank/DDBJ whole genome shotgun (WGS) entry which is preliminary data.</text>
</comment>
<proteinExistence type="predicted"/>
<keyword evidence="3" id="KW-1185">Reference proteome</keyword>
<sequence length="214" mass="22193">MEQEIDARGEEGQSAEGNQLPSASHSAQPSDCQSLTETGSAARSAPVEVAAVPSVANSRGSTYALEGGREGGRKGGEYGALRIVATGGKGRAGEREVKRVVVLGVDRSIHRPAGLLLAASASADAALASRVSPPSQARVAGASAGWVGRFFRAAGVRGGGNFFCTIVGLQQKFGVLVEHSARAGGFKELSSRITLTDPHLVLWFITEDERHGRD</sequence>
<accession>A0A176WN35</accession>
<feature type="compositionally biased region" description="Basic and acidic residues" evidence="1">
    <location>
        <begin position="1"/>
        <end position="11"/>
    </location>
</feature>